<feature type="signal peptide" evidence="1">
    <location>
        <begin position="1"/>
        <end position="26"/>
    </location>
</feature>
<proteinExistence type="predicted"/>
<dbReference type="AlphaFoldDB" id="A0A517T5B5"/>
<evidence type="ECO:0000256" key="1">
    <source>
        <dbReference type="SAM" id="SignalP"/>
    </source>
</evidence>
<evidence type="ECO:0000313" key="2">
    <source>
        <dbReference type="EMBL" id="QDT63569.1"/>
    </source>
</evidence>
<evidence type="ECO:0000313" key="3">
    <source>
        <dbReference type="Proteomes" id="UP000319976"/>
    </source>
</evidence>
<gene>
    <name evidence="2" type="ORF">V22_07930</name>
</gene>
<protein>
    <submittedName>
        <fullName evidence="2">Uncharacterized protein</fullName>
    </submittedName>
</protein>
<dbReference type="KEGG" id="chya:V22_07930"/>
<organism evidence="2 3">
    <name type="scientific">Calycomorphotria hydatis</name>
    <dbReference type="NCBI Taxonomy" id="2528027"/>
    <lineage>
        <taxon>Bacteria</taxon>
        <taxon>Pseudomonadati</taxon>
        <taxon>Planctomycetota</taxon>
        <taxon>Planctomycetia</taxon>
        <taxon>Planctomycetales</taxon>
        <taxon>Planctomycetaceae</taxon>
        <taxon>Calycomorphotria</taxon>
    </lineage>
</organism>
<name>A0A517T5B5_9PLAN</name>
<sequence length="422" mass="47020" precursor="true">MTCQKFIGWGTASCLFAFLIISDAVATEPFRPERGKFPPREKAATYKGELVFVDHANRRGSIRVAGEGRYFRNPPRPFAMLPYGMIRYHGAPADLRDIPLGTILHGRFYLPPDPKVSSVPEVGESSNVYPYPAENHAVLLEDEVSFCLREGMVWKLKGVELNKSEGVIIASRMSQNGDVGENTEEKLTIDATTSIWRGREKLSLADLITESVWPANGKKALGGQTILLGLTWQPKGNWITKVNDQFHVSDIWLDDIAMQRATQHQSEVHKELIRSRWMPAWVDSLEYGKSGHATVTVTLFGGMDSSLYADFKTGNQGQIAAAETNLKFSDGFYGHDHMAIKGIILEVIKQDEDIPSGSSGIKIRLKLDLVLEGFRPGNIVRIRPMSWPNDSVPREEFVVGGSISGLGERFPDSDVFPKYDQH</sequence>
<dbReference type="OrthoDB" id="247927at2"/>
<reference evidence="2 3" key="1">
    <citation type="submission" date="2019-02" db="EMBL/GenBank/DDBJ databases">
        <title>Deep-cultivation of Planctomycetes and their phenomic and genomic characterization uncovers novel biology.</title>
        <authorList>
            <person name="Wiegand S."/>
            <person name="Jogler M."/>
            <person name="Boedeker C."/>
            <person name="Pinto D."/>
            <person name="Vollmers J."/>
            <person name="Rivas-Marin E."/>
            <person name="Kohn T."/>
            <person name="Peeters S.H."/>
            <person name="Heuer A."/>
            <person name="Rast P."/>
            <person name="Oberbeckmann S."/>
            <person name="Bunk B."/>
            <person name="Jeske O."/>
            <person name="Meyerdierks A."/>
            <person name="Storesund J.E."/>
            <person name="Kallscheuer N."/>
            <person name="Luecker S."/>
            <person name="Lage O.M."/>
            <person name="Pohl T."/>
            <person name="Merkel B.J."/>
            <person name="Hornburger P."/>
            <person name="Mueller R.-W."/>
            <person name="Bruemmer F."/>
            <person name="Labrenz M."/>
            <person name="Spormann A.M."/>
            <person name="Op den Camp H."/>
            <person name="Overmann J."/>
            <person name="Amann R."/>
            <person name="Jetten M.S.M."/>
            <person name="Mascher T."/>
            <person name="Medema M.H."/>
            <person name="Devos D.P."/>
            <person name="Kaster A.-K."/>
            <person name="Ovreas L."/>
            <person name="Rohde M."/>
            <person name="Galperin M.Y."/>
            <person name="Jogler C."/>
        </authorList>
    </citation>
    <scope>NUCLEOTIDE SEQUENCE [LARGE SCALE GENOMIC DNA]</scope>
    <source>
        <strain evidence="2 3">V22</strain>
    </source>
</reference>
<dbReference type="EMBL" id="CP036316">
    <property type="protein sequence ID" value="QDT63569.1"/>
    <property type="molecule type" value="Genomic_DNA"/>
</dbReference>
<accession>A0A517T5B5</accession>
<keyword evidence="3" id="KW-1185">Reference proteome</keyword>
<dbReference type="Proteomes" id="UP000319976">
    <property type="component" value="Chromosome"/>
</dbReference>
<keyword evidence="1" id="KW-0732">Signal</keyword>
<feature type="chain" id="PRO_5021811066" evidence="1">
    <location>
        <begin position="27"/>
        <end position="422"/>
    </location>
</feature>